<dbReference type="Proteomes" id="UP000805841">
    <property type="component" value="Unassembled WGS sequence"/>
</dbReference>
<dbReference type="EMBL" id="JAAOCA010000023">
    <property type="protein sequence ID" value="MBD1600644.1"/>
    <property type="molecule type" value="Genomic_DNA"/>
</dbReference>
<organism evidence="1 2">
    <name type="scientific">Pseudomonas typographi</name>
    <dbReference type="NCBI Taxonomy" id="2715964"/>
    <lineage>
        <taxon>Bacteria</taxon>
        <taxon>Pseudomonadati</taxon>
        <taxon>Pseudomonadota</taxon>
        <taxon>Gammaproteobacteria</taxon>
        <taxon>Pseudomonadales</taxon>
        <taxon>Pseudomonadaceae</taxon>
        <taxon>Pseudomonas</taxon>
    </lineage>
</organism>
<evidence type="ECO:0000313" key="1">
    <source>
        <dbReference type="EMBL" id="MBD1600644.1"/>
    </source>
</evidence>
<dbReference type="RefSeq" id="WP_190423111.1">
    <property type="nucleotide sequence ID" value="NZ_JAAOCA010000023.1"/>
</dbReference>
<evidence type="ECO:0000313" key="2">
    <source>
        <dbReference type="Proteomes" id="UP000805841"/>
    </source>
</evidence>
<gene>
    <name evidence="1" type="ORF">HAQ05_18305</name>
</gene>
<keyword evidence="2" id="KW-1185">Reference proteome</keyword>
<name>A0ABR7Z5G4_9PSED</name>
<comment type="caution">
    <text evidence="1">The sequence shown here is derived from an EMBL/GenBank/DDBJ whole genome shotgun (WGS) entry which is preliminary data.</text>
</comment>
<protein>
    <recommendedName>
        <fullName evidence="3">DUF465 domain-containing protein</fullName>
    </recommendedName>
</protein>
<reference evidence="1 2" key="1">
    <citation type="journal article" date="2020" name="Insects">
        <title>Bacteria Belonging to Pseudomonas typographi sp. nov. from the Bark Beetle Ips typographus Have Genomic Potential to Aid in the Host Ecology.</title>
        <authorList>
            <person name="Peral-Aranega E."/>
            <person name="Saati-Santamaria Z."/>
            <person name="Kolarik M."/>
            <person name="Rivas R."/>
            <person name="Garcia-Fraile P."/>
        </authorList>
    </citation>
    <scope>NUCLEOTIDE SEQUENCE [LARGE SCALE GENOMIC DNA]</scope>
    <source>
        <strain evidence="1 2">CA3A</strain>
    </source>
</reference>
<sequence length="85" mass="9647">MPVKHNLYEDLKLSKEEVAERGKADSKLAKLLEDYALIDKEVIDAESATANDDEIRKLKEKRLLTKDKIVQQLEYPGSRGAAKSF</sequence>
<accession>A0ABR7Z5G4</accession>
<dbReference type="Gene3D" id="6.10.280.50">
    <property type="match status" value="1"/>
</dbReference>
<proteinExistence type="predicted"/>
<evidence type="ECO:0008006" key="3">
    <source>
        <dbReference type="Google" id="ProtNLM"/>
    </source>
</evidence>
<dbReference type="InterPro" id="IPR038444">
    <property type="entry name" value="DUF465_sf"/>
</dbReference>